<dbReference type="InterPro" id="IPR003166">
    <property type="entry name" value="TFIIE_bsu_DNA-bd"/>
</dbReference>
<evidence type="ECO:0000256" key="5">
    <source>
        <dbReference type="ARBA" id="ARBA00023242"/>
    </source>
</evidence>
<dbReference type="GO" id="GO:0005673">
    <property type="term" value="C:transcription factor TFIIE complex"/>
    <property type="evidence" value="ECO:0007669"/>
    <property type="project" value="InterPro"/>
</dbReference>
<sequence>MLFKVCCWKLQFDGSIKYMLFLSFTCITSSNYRFHYPHYRQQFVFVMALQEKLDKFKRQQESCQSMLTSIAASTKPRPTHKVPPAIPPTISKPPAPAVKFSNDTERLQHINSIRKSPAGAQIKRVIDLLLETRQALTPEQINEACYVDINANKTVFDSLRKNPKVNYDGKRFSYKSKHDLKDKSQLIYLVRKFPEGIAVIDLKDAYPTVMEDLQALKAAGQIWLLSNLDSQEDIAYPNDPRVPIKVDDELKLLFRGIELPRDMLDIEKDLQKNGMKPATNTAQRRAMAQVQGISSKPKTKKKKHEISKRTKLTNAHLPELFQNLNK</sequence>
<keyword evidence="2" id="KW-0805">Transcription regulation</keyword>
<gene>
    <name evidence="9" type="ORF">TIFTF001_038561</name>
</gene>
<evidence type="ECO:0000256" key="6">
    <source>
        <dbReference type="ARBA" id="ARBA00025581"/>
    </source>
</evidence>
<keyword evidence="4" id="KW-0804">Transcription</keyword>
<dbReference type="InterPro" id="IPR016656">
    <property type="entry name" value="TFIIE-bsu"/>
</dbReference>
<reference evidence="9" key="1">
    <citation type="submission" date="2023-07" db="EMBL/GenBank/DDBJ databases">
        <title>draft genome sequence of fig (Ficus carica).</title>
        <authorList>
            <person name="Takahashi T."/>
            <person name="Nishimura K."/>
        </authorList>
    </citation>
    <scope>NUCLEOTIDE SEQUENCE</scope>
</reference>
<dbReference type="InterPro" id="IPR040501">
    <property type="entry name" value="TFA2_Winged_2"/>
</dbReference>
<dbReference type="Pfam" id="PF18121">
    <property type="entry name" value="TFA2_Winged_2"/>
    <property type="match status" value="1"/>
</dbReference>
<evidence type="ECO:0000313" key="10">
    <source>
        <dbReference type="Proteomes" id="UP001187192"/>
    </source>
</evidence>
<comment type="subcellular location">
    <subcellularLocation>
        <location evidence="1">Nucleus</location>
    </subcellularLocation>
</comment>
<evidence type="ECO:0000256" key="1">
    <source>
        <dbReference type="ARBA" id="ARBA00004123"/>
    </source>
</evidence>
<accession>A0AA88EAR2</accession>
<evidence type="ECO:0000256" key="4">
    <source>
        <dbReference type="ARBA" id="ARBA00023163"/>
    </source>
</evidence>
<keyword evidence="10" id="KW-1185">Reference proteome</keyword>
<proteinExistence type="predicted"/>
<dbReference type="PANTHER" id="PTHR12716:SF8">
    <property type="entry name" value="TRANSCRIPTION INITIATION FACTOR IIE SUBUNIT BETA"/>
    <property type="match status" value="1"/>
</dbReference>
<comment type="function">
    <text evidence="6">Recruits TFIIH to the initiation complex and stimulates the RNA polymerase II C-terminal domain kinase and DNA-dependent ATPase activities of TFIIH. Both TFIIH and TFIIE are required for promoter clearance by RNA polymerase.</text>
</comment>
<dbReference type="PANTHER" id="PTHR12716">
    <property type="entry name" value="TRANSCRIPTION INITIATION FACTOR IIE, BETA SUBUNIT"/>
    <property type="match status" value="1"/>
</dbReference>
<dbReference type="Proteomes" id="UP001187192">
    <property type="component" value="Unassembled WGS sequence"/>
</dbReference>
<evidence type="ECO:0000256" key="2">
    <source>
        <dbReference type="ARBA" id="ARBA00023015"/>
    </source>
</evidence>
<evidence type="ECO:0000256" key="3">
    <source>
        <dbReference type="ARBA" id="ARBA00023125"/>
    </source>
</evidence>
<name>A0AA88EAR2_FICCA</name>
<dbReference type="GO" id="GO:0003677">
    <property type="term" value="F:DNA binding"/>
    <property type="evidence" value="ECO:0007669"/>
    <property type="project" value="UniProtKB-KW"/>
</dbReference>
<keyword evidence="3" id="KW-0238">DNA-binding</keyword>
<protein>
    <recommendedName>
        <fullName evidence="8">TFIIE beta domain-containing protein</fullName>
    </recommendedName>
</protein>
<dbReference type="GO" id="GO:0001097">
    <property type="term" value="F:TFIIH-class transcription factor complex binding"/>
    <property type="evidence" value="ECO:0007669"/>
    <property type="project" value="TreeGrafter"/>
</dbReference>
<dbReference type="AlphaFoldDB" id="A0AA88EAR2"/>
<dbReference type="PROSITE" id="PS51351">
    <property type="entry name" value="TFIIE_BETA_C"/>
    <property type="match status" value="1"/>
</dbReference>
<organism evidence="9 10">
    <name type="scientific">Ficus carica</name>
    <name type="common">Common fig</name>
    <dbReference type="NCBI Taxonomy" id="3494"/>
    <lineage>
        <taxon>Eukaryota</taxon>
        <taxon>Viridiplantae</taxon>
        <taxon>Streptophyta</taxon>
        <taxon>Embryophyta</taxon>
        <taxon>Tracheophyta</taxon>
        <taxon>Spermatophyta</taxon>
        <taxon>Magnoliopsida</taxon>
        <taxon>eudicotyledons</taxon>
        <taxon>Gunneridae</taxon>
        <taxon>Pentapetalae</taxon>
        <taxon>rosids</taxon>
        <taxon>fabids</taxon>
        <taxon>Rosales</taxon>
        <taxon>Moraceae</taxon>
        <taxon>Ficeae</taxon>
        <taxon>Ficus</taxon>
    </lineage>
</organism>
<evidence type="ECO:0000256" key="7">
    <source>
        <dbReference type="SAM" id="MobiDB-lite"/>
    </source>
</evidence>
<dbReference type="GO" id="GO:0006367">
    <property type="term" value="P:transcription initiation at RNA polymerase II promoter"/>
    <property type="evidence" value="ECO:0007669"/>
    <property type="project" value="InterPro"/>
</dbReference>
<feature type="compositionally biased region" description="Basic residues" evidence="7">
    <location>
        <begin position="297"/>
        <end position="311"/>
    </location>
</feature>
<feature type="region of interest" description="Disordered" evidence="7">
    <location>
        <begin position="289"/>
        <end position="326"/>
    </location>
</feature>
<feature type="domain" description="TFIIE beta" evidence="8">
    <location>
        <begin position="106"/>
        <end position="181"/>
    </location>
</feature>
<evidence type="ECO:0000313" key="9">
    <source>
        <dbReference type="EMBL" id="GMN69505.1"/>
    </source>
</evidence>
<keyword evidence="5" id="KW-0539">Nucleus</keyword>
<dbReference type="EMBL" id="BTGU01000864">
    <property type="protein sequence ID" value="GMN69505.1"/>
    <property type="molecule type" value="Genomic_DNA"/>
</dbReference>
<dbReference type="Pfam" id="PF02186">
    <property type="entry name" value="TFIIE_beta"/>
    <property type="match status" value="1"/>
</dbReference>
<evidence type="ECO:0000259" key="8">
    <source>
        <dbReference type="PROSITE" id="PS51351"/>
    </source>
</evidence>
<comment type="caution">
    <text evidence="9">The sequence shown here is derived from an EMBL/GenBank/DDBJ whole genome shotgun (WGS) entry which is preliminary data.</text>
</comment>